<proteinExistence type="predicted"/>
<gene>
    <name evidence="2" type="ORF">CALVIDRAFT_337559</name>
</gene>
<dbReference type="OrthoDB" id="2328924at2759"/>
<evidence type="ECO:0000313" key="3">
    <source>
        <dbReference type="Proteomes" id="UP000076738"/>
    </source>
</evidence>
<sequence length="341" mass="38857">MTTMSAPKANGANDAVTSDGPNGTSGTKARPTWDELKAQAHEQIKQSDIDYWHEHGYVIIDRFLSPEELAECLEGFNLYMPTWEEYSKRHPMYADLHGNTPVKVPPGWVRHEFPYHSDALNRMAVHPFLVAFAERLMGHSNMLLSHGAIVGKYAGKADYDQELHPDYTNNTLVVARKGTESIDIPMIVFFTDVTEDLGPTFVVPTEYTEHLPPTGKRFYSRKEYPEIYEHERPAVMPAGSVIIYNMRTFHRGSRMFAQEGLRFSQFVAFHTANTPWLGSHVFQFAGGRPEMDLFITNASPKERELVGFPPVGDDYWKDDECRRGVAQRYPKMDMTPYGGRE</sequence>
<accession>A0A167HJL6</accession>
<evidence type="ECO:0000313" key="2">
    <source>
        <dbReference type="EMBL" id="KZO91709.1"/>
    </source>
</evidence>
<dbReference type="AlphaFoldDB" id="A0A167HJL6"/>
<protein>
    <recommendedName>
        <fullName evidence="4">PhyH-domain-containing protein</fullName>
    </recommendedName>
</protein>
<name>A0A167HJL6_CALVF</name>
<evidence type="ECO:0000256" key="1">
    <source>
        <dbReference type="SAM" id="MobiDB-lite"/>
    </source>
</evidence>
<organism evidence="2 3">
    <name type="scientific">Calocera viscosa (strain TUFC12733)</name>
    <dbReference type="NCBI Taxonomy" id="1330018"/>
    <lineage>
        <taxon>Eukaryota</taxon>
        <taxon>Fungi</taxon>
        <taxon>Dikarya</taxon>
        <taxon>Basidiomycota</taxon>
        <taxon>Agaricomycotina</taxon>
        <taxon>Dacrymycetes</taxon>
        <taxon>Dacrymycetales</taxon>
        <taxon>Dacrymycetaceae</taxon>
        <taxon>Calocera</taxon>
    </lineage>
</organism>
<dbReference type="Gene3D" id="2.60.120.620">
    <property type="entry name" value="q2cbj1_9rhob like domain"/>
    <property type="match status" value="1"/>
</dbReference>
<dbReference type="Proteomes" id="UP000076738">
    <property type="component" value="Unassembled WGS sequence"/>
</dbReference>
<dbReference type="SUPFAM" id="SSF51197">
    <property type="entry name" value="Clavaminate synthase-like"/>
    <property type="match status" value="1"/>
</dbReference>
<dbReference type="EMBL" id="KV417319">
    <property type="protein sequence ID" value="KZO91709.1"/>
    <property type="molecule type" value="Genomic_DNA"/>
</dbReference>
<evidence type="ECO:0008006" key="4">
    <source>
        <dbReference type="Google" id="ProtNLM"/>
    </source>
</evidence>
<feature type="region of interest" description="Disordered" evidence="1">
    <location>
        <begin position="1"/>
        <end position="30"/>
    </location>
</feature>
<feature type="compositionally biased region" description="Polar residues" evidence="1">
    <location>
        <begin position="15"/>
        <end position="27"/>
    </location>
</feature>
<dbReference type="Pfam" id="PF05721">
    <property type="entry name" value="PhyH"/>
    <property type="match status" value="1"/>
</dbReference>
<dbReference type="InterPro" id="IPR008775">
    <property type="entry name" value="Phytyl_CoA_dOase-like"/>
</dbReference>
<reference evidence="2 3" key="1">
    <citation type="journal article" date="2016" name="Mol. Biol. Evol.">
        <title>Comparative Genomics of Early-Diverging Mushroom-Forming Fungi Provides Insights into the Origins of Lignocellulose Decay Capabilities.</title>
        <authorList>
            <person name="Nagy L.G."/>
            <person name="Riley R."/>
            <person name="Tritt A."/>
            <person name="Adam C."/>
            <person name="Daum C."/>
            <person name="Floudas D."/>
            <person name="Sun H."/>
            <person name="Yadav J.S."/>
            <person name="Pangilinan J."/>
            <person name="Larsson K.H."/>
            <person name="Matsuura K."/>
            <person name="Barry K."/>
            <person name="Labutti K."/>
            <person name="Kuo R."/>
            <person name="Ohm R.A."/>
            <person name="Bhattacharya S.S."/>
            <person name="Shirouzu T."/>
            <person name="Yoshinaga Y."/>
            <person name="Martin F.M."/>
            <person name="Grigoriev I.V."/>
            <person name="Hibbett D.S."/>
        </authorList>
    </citation>
    <scope>NUCLEOTIDE SEQUENCE [LARGE SCALE GENOMIC DNA]</scope>
    <source>
        <strain evidence="2 3">TUFC12733</strain>
    </source>
</reference>
<keyword evidence="3" id="KW-1185">Reference proteome</keyword>